<evidence type="ECO:0000256" key="6">
    <source>
        <dbReference type="ARBA" id="ARBA00041184"/>
    </source>
</evidence>
<keyword evidence="4 9" id="KW-0808">Transferase</keyword>
<evidence type="ECO:0000259" key="8">
    <source>
        <dbReference type="Pfam" id="PF01728"/>
    </source>
</evidence>
<dbReference type="Gene3D" id="3.40.50.150">
    <property type="entry name" value="Vaccinia Virus protein VP39"/>
    <property type="match status" value="1"/>
</dbReference>
<dbReference type="InterPro" id="IPR015507">
    <property type="entry name" value="rRNA-MeTfrase_E"/>
</dbReference>
<dbReference type="GO" id="GO:0001510">
    <property type="term" value="P:RNA methylation"/>
    <property type="evidence" value="ECO:0000318"/>
    <property type="project" value="GO_Central"/>
</dbReference>
<keyword evidence="2" id="KW-0698">rRNA processing</keyword>
<evidence type="ECO:0000313" key="10">
    <source>
        <dbReference type="Proteomes" id="UP000054558"/>
    </source>
</evidence>
<evidence type="ECO:0000256" key="5">
    <source>
        <dbReference type="ARBA" id="ARBA00022691"/>
    </source>
</evidence>
<name>A0A0U9HKH6_KLENI</name>
<dbReference type="PANTHER" id="PTHR10920:SF18">
    <property type="entry name" value="RRNA METHYLTRANSFERASE 2, MITOCHONDRIAL"/>
    <property type="match status" value="1"/>
</dbReference>
<evidence type="ECO:0000256" key="2">
    <source>
        <dbReference type="ARBA" id="ARBA00022552"/>
    </source>
</evidence>
<evidence type="ECO:0000256" key="7">
    <source>
        <dbReference type="SAM" id="MobiDB-lite"/>
    </source>
</evidence>
<dbReference type="GO" id="GO:0008650">
    <property type="term" value="F:rRNA (uridine-2'-O-)-methyltransferase activity"/>
    <property type="evidence" value="ECO:0000318"/>
    <property type="project" value="GO_Central"/>
</dbReference>
<dbReference type="InterPro" id="IPR002877">
    <property type="entry name" value="RNA_MeTrfase_FtsJ_dom"/>
</dbReference>
<protein>
    <recommendedName>
        <fullName evidence="6">rRNA methyltransferase 2, mitochondrial</fullName>
    </recommendedName>
</protein>
<evidence type="ECO:0000256" key="1">
    <source>
        <dbReference type="ARBA" id="ARBA00009258"/>
    </source>
</evidence>
<dbReference type="CDD" id="cd02440">
    <property type="entry name" value="AdoMet_MTases"/>
    <property type="match status" value="1"/>
</dbReference>
<reference evidence="9 10" key="1">
    <citation type="journal article" date="2014" name="Nat. Commun.">
        <title>Klebsormidium flaccidum genome reveals primary factors for plant terrestrial adaptation.</title>
        <authorList>
            <person name="Hori K."/>
            <person name="Maruyama F."/>
            <person name="Fujisawa T."/>
            <person name="Togashi T."/>
            <person name="Yamamoto N."/>
            <person name="Seo M."/>
            <person name="Sato S."/>
            <person name="Yamada T."/>
            <person name="Mori H."/>
            <person name="Tajima N."/>
            <person name="Moriyama T."/>
            <person name="Ikeuchi M."/>
            <person name="Watanabe M."/>
            <person name="Wada H."/>
            <person name="Kobayashi K."/>
            <person name="Saito M."/>
            <person name="Masuda T."/>
            <person name="Sasaki-Sekimoto Y."/>
            <person name="Mashiguchi K."/>
            <person name="Awai K."/>
            <person name="Shimojima M."/>
            <person name="Masuda S."/>
            <person name="Iwai M."/>
            <person name="Nobusawa T."/>
            <person name="Narise T."/>
            <person name="Kondo S."/>
            <person name="Saito H."/>
            <person name="Sato R."/>
            <person name="Murakawa M."/>
            <person name="Ihara Y."/>
            <person name="Oshima-Yamada Y."/>
            <person name="Ohtaka K."/>
            <person name="Satoh M."/>
            <person name="Sonobe K."/>
            <person name="Ishii M."/>
            <person name="Ohtani R."/>
            <person name="Kanamori-Sato M."/>
            <person name="Honoki R."/>
            <person name="Miyazaki D."/>
            <person name="Mochizuki H."/>
            <person name="Umetsu J."/>
            <person name="Higashi K."/>
            <person name="Shibata D."/>
            <person name="Kamiya Y."/>
            <person name="Sato N."/>
            <person name="Nakamura Y."/>
            <person name="Tabata S."/>
            <person name="Ida S."/>
            <person name="Kurokawa K."/>
            <person name="Ohta H."/>
        </authorList>
    </citation>
    <scope>NUCLEOTIDE SEQUENCE [LARGE SCALE GENOMIC DNA]</scope>
    <source>
        <strain evidence="9 10">NIES-2285</strain>
    </source>
</reference>
<feature type="domain" description="Ribosomal RNA methyltransferase FtsJ" evidence="8">
    <location>
        <begin position="240"/>
        <end position="292"/>
    </location>
</feature>
<dbReference type="EMBL" id="DF237342">
    <property type="protein sequence ID" value="GAQ88002.1"/>
    <property type="molecule type" value="Genomic_DNA"/>
</dbReference>
<keyword evidence="5" id="KW-0949">S-adenosyl-L-methionine</keyword>
<evidence type="ECO:0000313" key="9">
    <source>
        <dbReference type="EMBL" id="GAQ88002.1"/>
    </source>
</evidence>
<comment type="similarity">
    <text evidence="1">Belongs to the class I-like SAM-binding methyltransferase superfamily. RNA methyltransferase RlmE family.</text>
</comment>
<feature type="compositionally biased region" description="Basic and acidic residues" evidence="7">
    <location>
        <begin position="183"/>
        <end position="200"/>
    </location>
</feature>
<dbReference type="PANTHER" id="PTHR10920">
    <property type="entry name" value="RIBOSOMAL RNA METHYLTRANSFERASE"/>
    <property type="match status" value="1"/>
</dbReference>
<evidence type="ECO:0000256" key="4">
    <source>
        <dbReference type="ARBA" id="ARBA00022679"/>
    </source>
</evidence>
<dbReference type="InterPro" id="IPR050082">
    <property type="entry name" value="RNA_methyltr_RlmE"/>
</dbReference>
<feature type="compositionally biased region" description="Gly residues" evidence="7">
    <location>
        <begin position="217"/>
        <end position="231"/>
    </location>
</feature>
<proteinExistence type="inferred from homology"/>
<gene>
    <name evidence="9" type="ORF">KFL_003930050</name>
</gene>
<accession>A0A0U9HKH6</accession>
<dbReference type="OMA" id="HRQTDHL"/>
<dbReference type="HAMAP" id="MF_01547">
    <property type="entry name" value="RNA_methyltr_E"/>
    <property type="match status" value="1"/>
</dbReference>
<dbReference type="InterPro" id="IPR029063">
    <property type="entry name" value="SAM-dependent_MTases_sf"/>
</dbReference>
<keyword evidence="10" id="KW-1185">Reference proteome</keyword>
<dbReference type="Proteomes" id="UP000054558">
    <property type="component" value="Unassembled WGS sequence"/>
</dbReference>
<dbReference type="OrthoDB" id="20105at2759"/>
<dbReference type="SUPFAM" id="SSF53335">
    <property type="entry name" value="S-adenosyl-L-methionine-dependent methyltransferases"/>
    <property type="match status" value="1"/>
</dbReference>
<dbReference type="STRING" id="105231.A0A0U9HKH6"/>
<keyword evidence="3 9" id="KW-0489">Methyltransferase</keyword>
<organism evidence="9 10">
    <name type="scientific">Klebsormidium nitens</name>
    <name type="common">Green alga</name>
    <name type="synonym">Ulothrix nitens</name>
    <dbReference type="NCBI Taxonomy" id="105231"/>
    <lineage>
        <taxon>Eukaryota</taxon>
        <taxon>Viridiplantae</taxon>
        <taxon>Streptophyta</taxon>
        <taxon>Klebsormidiophyceae</taxon>
        <taxon>Klebsormidiales</taxon>
        <taxon>Klebsormidiaceae</taxon>
        <taxon>Klebsormidium</taxon>
    </lineage>
</organism>
<sequence length="296" mass="32076">MSNLFKAQDHYFQQAKRLKYVARSAFKLLEIQDKHHVIKHKGAKVLDLGCAPGAWLQVACKLLGNIRNGGLVVGVDIQQMRIPGPYCDKRVRFLHGDAFDIQPWHLRDISPRVKNGFTTVLSDMCPATSGNGFSDVRCSLELGERAAQLALGRANFSLDLGEADDGFGRPEVGFSAFDVESGPPERDFGRSDEEAGRPKEGAGAAGCQHGRPNEGAGASGNGNGDGKGGPKGKYEDGGLLLPGGHFVVKLLEGEGTKDFGERCKPLFHRVAWLRPQATRAASREIYLIAKQRLQPS</sequence>
<dbReference type="AlphaFoldDB" id="A0A0U9HKH6"/>
<feature type="domain" description="Ribosomal RNA methyltransferase FtsJ" evidence="8">
    <location>
        <begin position="20"/>
        <end position="151"/>
    </location>
</feature>
<feature type="region of interest" description="Disordered" evidence="7">
    <location>
        <begin position="175"/>
        <end position="234"/>
    </location>
</feature>
<dbReference type="Pfam" id="PF01728">
    <property type="entry name" value="FtsJ"/>
    <property type="match status" value="2"/>
</dbReference>
<evidence type="ECO:0000256" key="3">
    <source>
        <dbReference type="ARBA" id="ARBA00022603"/>
    </source>
</evidence>